<dbReference type="InterPro" id="IPR016208">
    <property type="entry name" value="Ald_Oxase/xanthine_DH-like"/>
</dbReference>
<accession>A0A1I2HJQ2</accession>
<feature type="region of interest" description="Disordered" evidence="3">
    <location>
        <begin position="161"/>
        <end position="198"/>
    </location>
</feature>
<dbReference type="GO" id="GO:0016491">
    <property type="term" value="F:oxidoreductase activity"/>
    <property type="evidence" value="ECO:0007669"/>
    <property type="project" value="UniProtKB-KW"/>
</dbReference>
<keyword evidence="2" id="KW-0560">Oxidoreductase</keyword>
<dbReference type="InterPro" id="IPR000674">
    <property type="entry name" value="Ald_Oxase/Xan_DH_a/b"/>
</dbReference>
<evidence type="ECO:0000259" key="4">
    <source>
        <dbReference type="SMART" id="SM01008"/>
    </source>
</evidence>
<proteinExistence type="predicted"/>
<reference evidence="6" key="1">
    <citation type="submission" date="2016-10" db="EMBL/GenBank/DDBJ databases">
        <authorList>
            <person name="Varghese N."/>
            <person name="Submissions S."/>
        </authorList>
    </citation>
    <scope>NUCLEOTIDE SEQUENCE [LARGE SCALE GENOMIC DNA]</scope>
    <source>
        <strain evidence="6">ATCC 25963</strain>
    </source>
</reference>
<dbReference type="Pfam" id="PF02738">
    <property type="entry name" value="MoCoBD_1"/>
    <property type="match status" value="1"/>
</dbReference>
<dbReference type="Proteomes" id="UP000199400">
    <property type="component" value="Unassembled WGS sequence"/>
</dbReference>
<evidence type="ECO:0000256" key="3">
    <source>
        <dbReference type="SAM" id="MobiDB-lite"/>
    </source>
</evidence>
<dbReference type="PANTHER" id="PTHR11908:SF132">
    <property type="entry name" value="ALDEHYDE OXIDASE 1-RELATED"/>
    <property type="match status" value="1"/>
</dbReference>
<evidence type="ECO:0000313" key="6">
    <source>
        <dbReference type="Proteomes" id="UP000199400"/>
    </source>
</evidence>
<dbReference type="InterPro" id="IPR037165">
    <property type="entry name" value="AldOxase/xan_DH_Mopterin-bd_sf"/>
</dbReference>
<dbReference type="RefSeq" id="WP_170135784.1">
    <property type="nucleotide sequence ID" value="NZ_FOMX01000042.1"/>
</dbReference>
<dbReference type="GO" id="GO:0005506">
    <property type="term" value="F:iron ion binding"/>
    <property type="evidence" value="ECO:0007669"/>
    <property type="project" value="InterPro"/>
</dbReference>
<dbReference type="EMBL" id="FOMX01000042">
    <property type="protein sequence ID" value="SFF28661.1"/>
    <property type="molecule type" value="Genomic_DNA"/>
</dbReference>
<evidence type="ECO:0000256" key="1">
    <source>
        <dbReference type="ARBA" id="ARBA00022505"/>
    </source>
</evidence>
<dbReference type="InterPro" id="IPR008274">
    <property type="entry name" value="AldOxase/xan_DH_MoCoBD1"/>
</dbReference>
<dbReference type="SUPFAM" id="SSF56003">
    <property type="entry name" value="Molybdenum cofactor-binding domain"/>
    <property type="match status" value="1"/>
</dbReference>
<evidence type="ECO:0000256" key="2">
    <source>
        <dbReference type="ARBA" id="ARBA00023002"/>
    </source>
</evidence>
<sequence length="780" mass="81884">MADEQRVTLKVGFAEQLRDIEVQLPAGEPKPWDARSELKVVGKPHPRVEAPLKVSGAAKYTHDIVPANALWAAVLRSPHPCAVVEAIDVAPAKSQPGVSAALALVKPGERVIFAGQDIAAVAAKTPEQAEAALRAIAVTYKPEPFVIDTAAAMQDGAPLVHRGKVSERSTEGDEPGAGGSAGQRGNVRTSPSMKKGDAHKGLRMAKVSHEATYTTQVHTHSALETHSIVVQWDGPKQATVWCSTQGIFSVRDEFAEVFELKPADVHVHTEFLGGGFGAKFGASAPGSRMGFIAGELARQAGAPVRLVLDRKEEHLCTGNRPDSRQHVKLGASVDGKLTAIHVVAHGTAGIGTGAGVGRNAFGIYSRCPNILVESHDVFTHAGPGTAMRAPGHPQGAFALELAIDELAKKLKVDPLDLRLQHDEHPVRRHQFELGRKQFGWDAGRKQAAALRDKNARVRRGFGVAASIWGDFGRGKAVVATVSVARDGSVEVKNGLQDIGGGITTVVAQVVAEVLQRPVEAVRVRLGDSELGPSVGSGGSVTTASVTPAVRAAAEAVKTQLTALAAKQLGRKPEEVTWSEGQARAGSKSIAWAELCKKIEGEAVVATGTRPETYGAYPVKFMGGNSYQIAGVQFAEVRVDTWTGVVAVERVLAIHDCGRVMNPLTARSQVQGGVILGTSYALTEQRVMDRVRGVMLNPNLESYKIAGARDVPRAIDVVFTPVDTGANNTGAIGIGEPATIPTAAAIACAVHDALGVAVRDLPLTPDRVLAALGAVPTRGAG</sequence>
<dbReference type="SUPFAM" id="SSF54665">
    <property type="entry name" value="CO dehydrogenase molybdoprotein N-domain-like"/>
    <property type="match status" value="1"/>
</dbReference>
<name>A0A1I2HJQ2_9BACT</name>
<organism evidence="5 6">
    <name type="scientific">Nannocystis exedens</name>
    <dbReference type="NCBI Taxonomy" id="54"/>
    <lineage>
        <taxon>Bacteria</taxon>
        <taxon>Pseudomonadati</taxon>
        <taxon>Myxococcota</taxon>
        <taxon>Polyangia</taxon>
        <taxon>Nannocystales</taxon>
        <taxon>Nannocystaceae</taxon>
        <taxon>Nannocystis</taxon>
    </lineage>
</organism>
<dbReference type="InterPro" id="IPR046867">
    <property type="entry name" value="AldOxase/xan_DH_MoCoBD2"/>
</dbReference>
<keyword evidence="1" id="KW-0500">Molybdenum</keyword>
<dbReference type="Gene3D" id="3.90.1170.50">
    <property type="entry name" value="Aldehyde oxidase/xanthine dehydrogenase, a/b hammerhead"/>
    <property type="match status" value="2"/>
</dbReference>
<dbReference type="InterPro" id="IPR036856">
    <property type="entry name" value="Ald_Oxase/Xan_DH_a/b_sf"/>
</dbReference>
<dbReference type="Gene3D" id="3.30.365.10">
    <property type="entry name" value="Aldehyde oxidase/xanthine dehydrogenase, molybdopterin binding domain"/>
    <property type="match status" value="4"/>
</dbReference>
<keyword evidence="6" id="KW-1185">Reference proteome</keyword>
<gene>
    <name evidence="5" type="ORF">SAMN02745121_07944</name>
</gene>
<evidence type="ECO:0000313" key="5">
    <source>
        <dbReference type="EMBL" id="SFF28661.1"/>
    </source>
</evidence>
<dbReference type="AlphaFoldDB" id="A0A1I2HJQ2"/>
<dbReference type="SMART" id="SM01008">
    <property type="entry name" value="Ald_Xan_dh_C"/>
    <property type="match status" value="1"/>
</dbReference>
<dbReference type="STRING" id="54.SAMN02745121_07944"/>
<dbReference type="PANTHER" id="PTHR11908">
    <property type="entry name" value="XANTHINE DEHYDROGENASE"/>
    <property type="match status" value="1"/>
</dbReference>
<protein>
    <submittedName>
        <fullName evidence="5">Xanthine dehydrogenase YagR molybdenum-binding subunit</fullName>
    </submittedName>
</protein>
<dbReference type="Pfam" id="PF20256">
    <property type="entry name" value="MoCoBD_2"/>
    <property type="match status" value="1"/>
</dbReference>
<feature type="domain" description="Aldehyde oxidase/xanthine dehydrogenase a/b hammerhead" evidence="4">
    <location>
        <begin position="55"/>
        <end position="144"/>
    </location>
</feature>